<dbReference type="PANTHER" id="PTHR13452:SF10">
    <property type="entry name" value="THUMP DOMAIN-CONTAINING PROTEIN 1"/>
    <property type="match status" value="1"/>
</dbReference>
<dbReference type="Gene3D" id="3.30.2300.10">
    <property type="entry name" value="THUMP superfamily"/>
    <property type="match status" value="1"/>
</dbReference>
<dbReference type="GO" id="GO:0006400">
    <property type="term" value="P:tRNA modification"/>
    <property type="evidence" value="ECO:0007669"/>
    <property type="project" value="InterPro"/>
</dbReference>
<dbReference type="SMART" id="SM00981">
    <property type="entry name" value="THUMP"/>
    <property type="match status" value="1"/>
</dbReference>
<evidence type="ECO:0000313" key="4">
    <source>
        <dbReference type="EMBL" id="GAX11065.1"/>
    </source>
</evidence>
<feature type="region of interest" description="Disordered" evidence="2">
    <location>
        <begin position="1"/>
        <end position="23"/>
    </location>
</feature>
<feature type="domain" description="THUMP" evidence="3">
    <location>
        <begin position="166"/>
        <end position="292"/>
    </location>
</feature>
<proteinExistence type="predicted"/>
<name>A0A1Z5JAR0_FISSO</name>
<keyword evidence="4" id="KW-0808">Transferase</keyword>
<dbReference type="CDD" id="cd11717">
    <property type="entry name" value="THUMP_THUMPD1_like"/>
    <property type="match status" value="1"/>
</dbReference>
<reference evidence="4 5" key="1">
    <citation type="journal article" date="2015" name="Plant Cell">
        <title>Oil accumulation by the oleaginous diatom Fistulifera solaris as revealed by the genome and transcriptome.</title>
        <authorList>
            <person name="Tanaka T."/>
            <person name="Maeda Y."/>
            <person name="Veluchamy A."/>
            <person name="Tanaka M."/>
            <person name="Abida H."/>
            <person name="Marechal E."/>
            <person name="Bowler C."/>
            <person name="Muto M."/>
            <person name="Sunaga Y."/>
            <person name="Tanaka M."/>
            <person name="Yoshino T."/>
            <person name="Taniguchi T."/>
            <person name="Fukuda Y."/>
            <person name="Nemoto M."/>
            <person name="Matsumoto M."/>
            <person name="Wong P.S."/>
            <person name="Aburatani S."/>
            <person name="Fujibuchi W."/>
        </authorList>
    </citation>
    <scope>NUCLEOTIDE SEQUENCE [LARGE SCALE GENOMIC DNA]</scope>
    <source>
        <strain evidence="4 5">JPCC DA0580</strain>
    </source>
</reference>
<feature type="region of interest" description="Disordered" evidence="2">
    <location>
        <begin position="109"/>
        <end position="134"/>
    </location>
</feature>
<dbReference type="SUPFAM" id="SSF143437">
    <property type="entry name" value="THUMP domain-like"/>
    <property type="match status" value="1"/>
</dbReference>
<protein>
    <submittedName>
        <fullName evidence="4">tRNA acetyltransferase TAN1</fullName>
    </submittedName>
</protein>
<evidence type="ECO:0000256" key="2">
    <source>
        <dbReference type="SAM" id="MobiDB-lite"/>
    </source>
</evidence>
<dbReference type="PROSITE" id="PS51165">
    <property type="entry name" value="THUMP"/>
    <property type="match status" value="1"/>
</dbReference>
<dbReference type="OrthoDB" id="48743at2759"/>
<dbReference type="InParanoid" id="A0A1Z5JAR0"/>
<keyword evidence="5" id="KW-1185">Reference proteome</keyword>
<dbReference type="Proteomes" id="UP000198406">
    <property type="component" value="Unassembled WGS sequence"/>
</dbReference>
<keyword evidence="1" id="KW-0694">RNA-binding</keyword>
<evidence type="ECO:0000259" key="3">
    <source>
        <dbReference type="PROSITE" id="PS51165"/>
    </source>
</evidence>
<dbReference type="GO" id="GO:0003723">
    <property type="term" value="F:RNA binding"/>
    <property type="evidence" value="ECO:0007669"/>
    <property type="project" value="UniProtKB-UniRule"/>
</dbReference>
<sequence>MTPQSDNRGTKRKNKSRYVPHCNPPRGAAGILLTCEQRREGKCRREGLEILKYYSEQSFPSASNAKHEEKLSLDDELKALKNKKTGEKAFFSQFETGCKGTVLFLFHPQQESEETKGSKEKGETESSEEPAKRQRVETTSFVCDAVLDKVEPLPFDPVEMVTHILRDILDKTPQSKGLGIPGSRFVTRIIPLQVTCSVSLEEIATTVANLTERFLQAMPKEQKMALQTFAVQIKRRNCSHVKRMDMIVAVADQVAKTANELLQQDWRVDLTSPDVTVWVEVCKSICGISVFSKETLKLAPNWNIAELRGESAVDDNV</sequence>
<dbReference type="AlphaFoldDB" id="A0A1Z5JAR0"/>
<feature type="compositionally biased region" description="Basic and acidic residues" evidence="2">
    <location>
        <begin position="113"/>
        <end position="134"/>
    </location>
</feature>
<evidence type="ECO:0000313" key="5">
    <source>
        <dbReference type="Proteomes" id="UP000198406"/>
    </source>
</evidence>
<dbReference type="Pfam" id="PF02926">
    <property type="entry name" value="THUMP"/>
    <property type="match status" value="1"/>
</dbReference>
<comment type="caution">
    <text evidence="4">The sequence shown here is derived from an EMBL/GenBank/DDBJ whole genome shotgun (WGS) entry which is preliminary data.</text>
</comment>
<evidence type="ECO:0000256" key="1">
    <source>
        <dbReference type="PROSITE-ProRule" id="PRU00529"/>
    </source>
</evidence>
<accession>A0A1Z5JAR0</accession>
<gene>
    <name evidence="4" type="ORF">FisN_2Lh604</name>
</gene>
<organism evidence="4 5">
    <name type="scientific">Fistulifera solaris</name>
    <name type="common">Oleaginous diatom</name>
    <dbReference type="NCBI Taxonomy" id="1519565"/>
    <lineage>
        <taxon>Eukaryota</taxon>
        <taxon>Sar</taxon>
        <taxon>Stramenopiles</taxon>
        <taxon>Ochrophyta</taxon>
        <taxon>Bacillariophyta</taxon>
        <taxon>Bacillariophyceae</taxon>
        <taxon>Bacillariophycidae</taxon>
        <taxon>Naviculales</taxon>
        <taxon>Naviculaceae</taxon>
        <taxon>Fistulifera</taxon>
    </lineage>
</organism>
<dbReference type="InterPro" id="IPR040183">
    <property type="entry name" value="THUMPD1-like"/>
</dbReference>
<dbReference type="EMBL" id="BDSP01000035">
    <property type="protein sequence ID" value="GAX11065.1"/>
    <property type="molecule type" value="Genomic_DNA"/>
</dbReference>
<dbReference type="InterPro" id="IPR004114">
    <property type="entry name" value="THUMP_dom"/>
</dbReference>
<dbReference type="GO" id="GO:0016740">
    <property type="term" value="F:transferase activity"/>
    <property type="evidence" value="ECO:0007669"/>
    <property type="project" value="UniProtKB-KW"/>
</dbReference>
<dbReference type="PANTHER" id="PTHR13452">
    <property type="entry name" value="THUMP DOMAIN CONTAINING PROTEIN 1-RELATED"/>
    <property type="match status" value="1"/>
</dbReference>